<gene>
    <name evidence="1" type="ORF">FKW44_020453</name>
</gene>
<protein>
    <submittedName>
        <fullName evidence="1">Rapamycininsensitive companion of mTORlike</fullName>
    </submittedName>
</protein>
<keyword evidence="2" id="KW-1185">Reference proteome</keyword>
<reference evidence="2" key="1">
    <citation type="submission" date="2021-01" db="EMBL/GenBank/DDBJ databases">
        <title>Caligus Genome Assembly.</title>
        <authorList>
            <person name="Gallardo-Escarate C."/>
        </authorList>
    </citation>
    <scope>NUCLEOTIDE SEQUENCE [LARGE SCALE GENOMIC DNA]</scope>
</reference>
<dbReference type="Proteomes" id="UP000595437">
    <property type="component" value="Chromosome 14"/>
</dbReference>
<name>A0A7T8JZJ6_CALRO</name>
<feature type="non-terminal residue" evidence="1">
    <location>
        <position position="56"/>
    </location>
</feature>
<evidence type="ECO:0000313" key="2">
    <source>
        <dbReference type="Proteomes" id="UP000595437"/>
    </source>
</evidence>
<evidence type="ECO:0000313" key="1">
    <source>
        <dbReference type="EMBL" id="QQP39535.1"/>
    </source>
</evidence>
<proteinExistence type="predicted"/>
<sequence length="56" mass="6662">MEVNLPEALVNSFRSKQQFSSENSFIDHLFFFLLKRIYPITVFPVSLPKLPHRILR</sequence>
<accession>A0A7T8JZJ6</accession>
<dbReference type="EMBL" id="CP045903">
    <property type="protein sequence ID" value="QQP39535.1"/>
    <property type="molecule type" value="Genomic_DNA"/>
</dbReference>
<organism evidence="1 2">
    <name type="scientific">Caligus rogercresseyi</name>
    <name type="common">Sea louse</name>
    <dbReference type="NCBI Taxonomy" id="217165"/>
    <lineage>
        <taxon>Eukaryota</taxon>
        <taxon>Metazoa</taxon>
        <taxon>Ecdysozoa</taxon>
        <taxon>Arthropoda</taxon>
        <taxon>Crustacea</taxon>
        <taxon>Multicrustacea</taxon>
        <taxon>Hexanauplia</taxon>
        <taxon>Copepoda</taxon>
        <taxon>Siphonostomatoida</taxon>
        <taxon>Caligidae</taxon>
        <taxon>Caligus</taxon>
    </lineage>
</organism>
<dbReference type="AlphaFoldDB" id="A0A7T8JZJ6"/>